<evidence type="ECO:0000256" key="3">
    <source>
        <dbReference type="ARBA" id="ARBA00008281"/>
    </source>
</evidence>
<evidence type="ECO:0000256" key="4">
    <source>
        <dbReference type="ARBA" id="ARBA00022475"/>
    </source>
</evidence>
<keyword evidence="4" id="KW-1003">Cell membrane</keyword>
<comment type="similarity">
    <text evidence="3 10">Belongs to the FliL family.</text>
</comment>
<dbReference type="PANTHER" id="PTHR35091">
    <property type="entry name" value="FLAGELLAR PROTEIN FLIL"/>
    <property type="match status" value="1"/>
</dbReference>
<keyword evidence="11" id="KW-0732">Signal</keyword>
<keyword evidence="12" id="KW-0966">Cell projection</keyword>
<dbReference type="Proteomes" id="UP000637632">
    <property type="component" value="Unassembled WGS sequence"/>
</dbReference>
<reference evidence="12 13" key="1">
    <citation type="submission" date="2020-08" db="EMBL/GenBank/DDBJ databases">
        <title>Novel species isolated from subtropical streams in China.</title>
        <authorList>
            <person name="Lu H."/>
        </authorList>
    </citation>
    <scope>NUCLEOTIDE SEQUENCE [LARGE SCALE GENOMIC DNA]</scope>
    <source>
        <strain evidence="12 13">CCTCC AB 2015119</strain>
    </source>
</reference>
<evidence type="ECO:0000256" key="2">
    <source>
        <dbReference type="ARBA" id="ARBA00004162"/>
    </source>
</evidence>
<evidence type="ECO:0000256" key="6">
    <source>
        <dbReference type="ARBA" id="ARBA00022692"/>
    </source>
</evidence>
<evidence type="ECO:0000256" key="8">
    <source>
        <dbReference type="ARBA" id="ARBA00022989"/>
    </source>
</evidence>
<organism evidence="12 13">
    <name type="scientific">Undibacterium aquatile</name>
    <dbReference type="NCBI Taxonomy" id="1537398"/>
    <lineage>
        <taxon>Bacteria</taxon>
        <taxon>Pseudomonadati</taxon>
        <taxon>Pseudomonadota</taxon>
        <taxon>Betaproteobacteria</taxon>
        <taxon>Burkholderiales</taxon>
        <taxon>Oxalobacteraceae</taxon>
        <taxon>Undibacterium</taxon>
    </lineage>
</organism>
<evidence type="ECO:0000256" key="5">
    <source>
        <dbReference type="ARBA" id="ARBA00022500"/>
    </source>
</evidence>
<comment type="subcellular location">
    <subcellularLocation>
        <location evidence="10">Cell inner membrane</location>
    </subcellularLocation>
    <subcellularLocation>
        <location evidence="2">Cell membrane</location>
        <topology evidence="2">Single-pass membrane protein</topology>
    </subcellularLocation>
</comment>
<evidence type="ECO:0000313" key="13">
    <source>
        <dbReference type="Proteomes" id="UP000637632"/>
    </source>
</evidence>
<evidence type="ECO:0000256" key="1">
    <source>
        <dbReference type="ARBA" id="ARBA00002254"/>
    </source>
</evidence>
<sequence length="143" mass="15662">MANNRRSISLSKAIFTSIFCFFTLLSGHAIANSGGKEASASAGAPTAALEPIIVNLSSFDRYLQIGITLQLAKPEIADKVKVMMPVVRHSLIMLLSGKESTQIQTAEGKNELIDEIKERINRVLDVKEHDGVTDIFFVNFVIQ</sequence>
<feature type="signal peptide" evidence="11">
    <location>
        <begin position="1"/>
        <end position="31"/>
    </location>
</feature>
<keyword evidence="9 10" id="KW-0472">Membrane</keyword>
<keyword evidence="7 10" id="KW-0283">Flagellar rotation</keyword>
<protein>
    <recommendedName>
        <fullName evidence="10">Flagellar protein FliL</fullName>
    </recommendedName>
</protein>
<dbReference type="InterPro" id="IPR005503">
    <property type="entry name" value="FliL"/>
</dbReference>
<gene>
    <name evidence="12" type="ORF">H8K26_01565</name>
</gene>
<keyword evidence="12" id="KW-0282">Flagellum</keyword>
<keyword evidence="12" id="KW-0969">Cilium</keyword>
<keyword evidence="6" id="KW-0812">Transmembrane</keyword>
<evidence type="ECO:0000256" key="10">
    <source>
        <dbReference type="RuleBase" id="RU364125"/>
    </source>
</evidence>
<keyword evidence="13" id="KW-1185">Reference proteome</keyword>
<feature type="chain" id="PRO_5046699668" description="Flagellar protein FliL" evidence="11">
    <location>
        <begin position="32"/>
        <end position="143"/>
    </location>
</feature>
<evidence type="ECO:0000256" key="9">
    <source>
        <dbReference type="ARBA" id="ARBA00023136"/>
    </source>
</evidence>
<evidence type="ECO:0000313" key="12">
    <source>
        <dbReference type="EMBL" id="MBC3810116.1"/>
    </source>
</evidence>
<evidence type="ECO:0000256" key="11">
    <source>
        <dbReference type="SAM" id="SignalP"/>
    </source>
</evidence>
<dbReference type="EMBL" id="JACOFT010000001">
    <property type="protein sequence ID" value="MBC3810116.1"/>
    <property type="molecule type" value="Genomic_DNA"/>
</dbReference>
<dbReference type="RefSeq" id="WP_190476880.1">
    <property type="nucleotide sequence ID" value="NZ_JACOFT010000001.1"/>
</dbReference>
<comment type="function">
    <text evidence="1 10">Controls the rotational direction of flagella during chemotaxis.</text>
</comment>
<accession>A0ABR6XBA8</accession>
<keyword evidence="5 10" id="KW-0145">Chemotaxis</keyword>
<keyword evidence="8" id="KW-1133">Transmembrane helix</keyword>
<evidence type="ECO:0000256" key="7">
    <source>
        <dbReference type="ARBA" id="ARBA00022779"/>
    </source>
</evidence>
<dbReference type="PANTHER" id="PTHR35091:SF2">
    <property type="entry name" value="FLAGELLAR PROTEIN FLIL"/>
    <property type="match status" value="1"/>
</dbReference>
<keyword evidence="10" id="KW-0997">Cell inner membrane</keyword>
<proteinExistence type="inferred from homology"/>
<name>A0ABR6XBA8_9BURK</name>
<comment type="caution">
    <text evidence="12">The sequence shown here is derived from an EMBL/GenBank/DDBJ whole genome shotgun (WGS) entry which is preliminary data.</text>
</comment>
<dbReference type="Pfam" id="PF03748">
    <property type="entry name" value="FliL"/>
    <property type="match status" value="1"/>
</dbReference>